<dbReference type="OrthoDB" id="4094614at2759"/>
<evidence type="ECO:0000259" key="5">
    <source>
        <dbReference type="Pfam" id="PF10342"/>
    </source>
</evidence>
<feature type="chain" id="PRO_5004651414" description="Yeast cell wall synthesis Kre9/Knh1-like N-terminal domain-containing protein" evidence="4">
    <location>
        <begin position="23"/>
        <end position="837"/>
    </location>
</feature>
<feature type="region of interest" description="Disordered" evidence="2">
    <location>
        <begin position="440"/>
        <end position="521"/>
    </location>
</feature>
<dbReference type="PROSITE" id="PS51257">
    <property type="entry name" value="PROKAR_LIPOPROTEIN"/>
    <property type="match status" value="1"/>
</dbReference>
<dbReference type="Proteomes" id="UP000018144">
    <property type="component" value="Unassembled WGS sequence"/>
</dbReference>
<organism evidence="6 7">
    <name type="scientific">Pyronema omphalodes (strain CBS 100304)</name>
    <name type="common">Pyronema confluens</name>
    <dbReference type="NCBI Taxonomy" id="1076935"/>
    <lineage>
        <taxon>Eukaryota</taxon>
        <taxon>Fungi</taxon>
        <taxon>Dikarya</taxon>
        <taxon>Ascomycota</taxon>
        <taxon>Pezizomycotina</taxon>
        <taxon>Pezizomycetes</taxon>
        <taxon>Pezizales</taxon>
        <taxon>Pyronemataceae</taxon>
        <taxon>Pyronema</taxon>
    </lineage>
</organism>
<feature type="transmembrane region" description="Helical" evidence="3">
    <location>
        <begin position="212"/>
        <end position="234"/>
    </location>
</feature>
<dbReference type="InterPro" id="IPR018466">
    <property type="entry name" value="Kre9/Knh1-like_N"/>
</dbReference>
<dbReference type="PANTHER" id="PTHR40633:SF1">
    <property type="entry name" value="GPI ANCHORED SERINE-THREONINE RICH PROTEIN (AFU_ORTHOLOGUE AFUA_1G03630)"/>
    <property type="match status" value="1"/>
</dbReference>
<keyword evidence="3" id="KW-0812">Transmembrane</keyword>
<dbReference type="InterPro" id="IPR052982">
    <property type="entry name" value="SRP1/TIP1-like"/>
</dbReference>
<feature type="compositionally biased region" description="Polar residues" evidence="2">
    <location>
        <begin position="473"/>
        <end position="503"/>
    </location>
</feature>
<reference evidence="6 7" key="1">
    <citation type="journal article" date="2013" name="PLoS Genet.">
        <title>The genome and development-dependent transcriptomes of Pyronema confluens: a window into fungal evolution.</title>
        <authorList>
            <person name="Traeger S."/>
            <person name="Altegoer F."/>
            <person name="Freitag M."/>
            <person name="Gabaldon T."/>
            <person name="Kempken F."/>
            <person name="Kumar A."/>
            <person name="Marcet-Houben M."/>
            <person name="Poggeler S."/>
            <person name="Stajich J.E."/>
            <person name="Nowrousian M."/>
        </authorList>
    </citation>
    <scope>NUCLEOTIDE SEQUENCE [LARGE SCALE GENOMIC DNA]</scope>
    <source>
        <strain evidence="7">CBS 100304</strain>
        <tissue evidence="6">Vegetative mycelium</tissue>
    </source>
</reference>
<evidence type="ECO:0000256" key="4">
    <source>
        <dbReference type="SAM" id="SignalP"/>
    </source>
</evidence>
<feature type="compositionally biased region" description="Low complexity" evidence="2">
    <location>
        <begin position="141"/>
        <end position="154"/>
    </location>
</feature>
<evidence type="ECO:0000256" key="1">
    <source>
        <dbReference type="ARBA" id="ARBA00022729"/>
    </source>
</evidence>
<feature type="region of interest" description="Disordered" evidence="2">
    <location>
        <begin position="307"/>
        <end position="401"/>
    </location>
</feature>
<dbReference type="EMBL" id="HF935728">
    <property type="protein sequence ID" value="CCX32184.1"/>
    <property type="molecule type" value="Genomic_DNA"/>
</dbReference>
<keyword evidence="3" id="KW-1133">Transmembrane helix</keyword>
<dbReference type="PANTHER" id="PTHR40633">
    <property type="entry name" value="MATRIX PROTEIN, PUTATIVE (AFU_ORTHOLOGUE AFUA_8G05410)-RELATED"/>
    <property type="match status" value="1"/>
</dbReference>
<feature type="region of interest" description="Disordered" evidence="2">
    <location>
        <begin position="628"/>
        <end position="662"/>
    </location>
</feature>
<evidence type="ECO:0000256" key="2">
    <source>
        <dbReference type="SAM" id="MobiDB-lite"/>
    </source>
</evidence>
<feature type="signal peptide" evidence="4">
    <location>
        <begin position="1"/>
        <end position="22"/>
    </location>
</feature>
<feature type="compositionally biased region" description="Polar residues" evidence="2">
    <location>
        <begin position="330"/>
        <end position="342"/>
    </location>
</feature>
<dbReference type="AlphaFoldDB" id="U4LJB6"/>
<sequence>MPWARCILLCLVFAACLGAVIAQSSGQNPITSPLEGIYPSDKIIPVTWQPTTAGTITLTLLKGPQNNLVELGPLAGGIPNTGSYHWQIDLALEGKETMPDSHVYGIKIKDDLTGQFEYSPPFRLSIPDSTYGRPSVPPAATPTTTENTPDTTEAGRPSEPPAATPTTADNKGTDTTEATSSTETSAAESKSAEPSAFDRVVTGMGDDNNITVIAGAAGAGIGVIVIGVVIFIVWRRLKNEKRRLVLMPPGTSFRRRGTGLESEDSPTQERFNAFFGHVRFPSTSSFGDNGRASMLLEKHQEAGLGRSLSAANDSPPPTPFAAPTLTFPPVSSQKKNNAQNHQGPPHDLKIDVPPPAAATSPANYRDSRGFIASPHFRPELPRSPTTPPLPKTPPVKTPTTANSIQAPMSAVIAPSQAPNVPPAGFRLSAAPSRRTLAPKYTSYIDPNEPPSRPVSTATFGESHPQASPRVPTSPYNRPQYSPTNKNGFPQNTYGSPGNQSGLQSGMWDGPPLSPPPPAYSDVENERKLERLAAQRSSSIYDEPFEVLNVARQLQRNSSVSSSVYEVHMPQVAMGVARSGTVHKAKKIQLQRSSSVYEQALHGLGRNGTVIHLGRSGTVHKAKKIQLKRSSSVYEPQPDLERKSSTYKPPIHQPPIPAMPERSLSTYKPPIVVPERSNSTYKPPIPMPPPVARSNSTYKAPLPSIYEPGIQGVQRMPSLQRKPSMLQRKPSTYKPPLEPIYEPHIFRSNSTYKPPPPAVLKRSKTIRQSTCSSMYGPDDDEGGYNSELQDRMSIMSFIDYYEYYRPEPTALSPPPAALELPREQGYFDRLSYYGYYYT</sequence>
<name>U4LJB6_PYROM</name>
<feature type="region of interest" description="Disordered" evidence="2">
    <location>
        <begin position="745"/>
        <end position="785"/>
    </location>
</feature>
<accession>U4LJB6</accession>
<protein>
    <recommendedName>
        <fullName evidence="5">Yeast cell wall synthesis Kre9/Knh1-like N-terminal domain-containing protein</fullName>
    </recommendedName>
</protein>
<feature type="compositionally biased region" description="Pro residues" evidence="2">
    <location>
        <begin position="384"/>
        <end position="396"/>
    </location>
</feature>
<evidence type="ECO:0000313" key="6">
    <source>
        <dbReference type="EMBL" id="CCX32184.1"/>
    </source>
</evidence>
<proteinExistence type="predicted"/>
<evidence type="ECO:0000313" key="7">
    <source>
        <dbReference type="Proteomes" id="UP000018144"/>
    </source>
</evidence>
<dbReference type="Pfam" id="PF10342">
    <property type="entry name" value="Kre9_KNH"/>
    <property type="match status" value="1"/>
</dbReference>
<feature type="compositionally biased region" description="Low complexity" evidence="2">
    <location>
        <begin position="175"/>
        <end position="195"/>
    </location>
</feature>
<gene>
    <name evidence="6" type="ORF">PCON_12505</name>
</gene>
<evidence type="ECO:0000256" key="3">
    <source>
        <dbReference type="SAM" id="Phobius"/>
    </source>
</evidence>
<dbReference type="eggNOG" id="ENOG502SUHZ">
    <property type="taxonomic scope" value="Eukaryota"/>
</dbReference>
<keyword evidence="7" id="KW-1185">Reference proteome</keyword>
<keyword evidence="1 4" id="KW-0732">Signal</keyword>
<feature type="region of interest" description="Disordered" evidence="2">
    <location>
        <begin position="719"/>
        <end position="738"/>
    </location>
</feature>
<feature type="domain" description="Yeast cell wall synthesis Kre9/Knh1-like N-terminal" evidence="5">
    <location>
        <begin position="41"/>
        <end position="123"/>
    </location>
</feature>
<feature type="region of interest" description="Disordered" evidence="2">
    <location>
        <begin position="124"/>
        <end position="196"/>
    </location>
</feature>
<keyword evidence="3" id="KW-0472">Membrane</keyword>